<dbReference type="EMBL" id="QFLI01000006">
    <property type="protein sequence ID" value="PXX99220.1"/>
    <property type="molecule type" value="Genomic_DNA"/>
</dbReference>
<protein>
    <submittedName>
        <fullName evidence="2">CoA-binding protein</fullName>
    </submittedName>
</protein>
<keyword evidence="3" id="KW-1185">Reference proteome</keyword>
<comment type="caution">
    <text evidence="2">The sequence shown here is derived from an EMBL/GenBank/DDBJ whole genome shotgun (WGS) entry which is preliminary data.</text>
</comment>
<dbReference type="AlphaFoldDB" id="A0A2V3ZVU4"/>
<name>A0A2V3ZVU4_9BACT</name>
<dbReference type="Proteomes" id="UP000248079">
    <property type="component" value="Unassembled WGS sequence"/>
</dbReference>
<dbReference type="Gene3D" id="3.40.50.720">
    <property type="entry name" value="NAD(P)-binding Rossmann-like Domain"/>
    <property type="match status" value="1"/>
</dbReference>
<evidence type="ECO:0000313" key="3">
    <source>
        <dbReference type="Proteomes" id="UP000248079"/>
    </source>
</evidence>
<feature type="domain" description="CoA-binding" evidence="1">
    <location>
        <begin position="7"/>
        <end position="117"/>
    </location>
</feature>
<dbReference type="OrthoDB" id="708726at2"/>
<dbReference type="Pfam" id="PF13380">
    <property type="entry name" value="CoA_binding_2"/>
    <property type="match status" value="1"/>
</dbReference>
<evidence type="ECO:0000259" key="1">
    <source>
        <dbReference type="Pfam" id="PF13380"/>
    </source>
</evidence>
<organism evidence="2 3">
    <name type="scientific">Marinifilum breve</name>
    <dbReference type="NCBI Taxonomy" id="2184082"/>
    <lineage>
        <taxon>Bacteria</taxon>
        <taxon>Pseudomonadati</taxon>
        <taxon>Bacteroidota</taxon>
        <taxon>Bacteroidia</taxon>
        <taxon>Marinilabiliales</taxon>
        <taxon>Marinifilaceae</taxon>
    </lineage>
</organism>
<evidence type="ECO:0000313" key="2">
    <source>
        <dbReference type="EMBL" id="PXX99220.1"/>
    </source>
</evidence>
<dbReference type="InterPro" id="IPR003781">
    <property type="entry name" value="CoA-bd"/>
</dbReference>
<accession>A0A2V3ZVU4</accession>
<gene>
    <name evidence="2" type="ORF">DF185_14235</name>
</gene>
<reference evidence="2 3" key="1">
    <citation type="submission" date="2018-05" db="EMBL/GenBank/DDBJ databases">
        <title>Marinifilum breve JC075T sp. nov., a marine bacterium isolated from Yongle Blue Hole in the South China Sea.</title>
        <authorList>
            <person name="Fu T."/>
        </authorList>
    </citation>
    <scope>NUCLEOTIDE SEQUENCE [LARGE SCALE GENOMIC DNA]</scope>
    <source>
        <strain evidence="2 3">JC075</strain>
    </source>
</reference>
<dbReference type="SUPFAM" id="SSF51735">
    <property type="entry name" value="NAD(P)-binding Rossmann-fold domains"/>
    <property type="match status" value="1"/>
</dbReference>
<dbReference type="InterPro" id="IPR036291">
    <property type="entry name" value="NAD(P)-bd_dom_sf"/>
</dbReference>
<proteinExistence type="predicted"/>
<sequence>MQNTGKTLVLGASTNDDRYSNKCVKLLRKHNIETVAVGIKEGVISDVQIQTGKPCEAKVQTIAIYLSPKNLESFHDYIIGLKPERIIFPPGTENPEFYKKANAHGIETEEACPLVMLNTGVY</sequence>